<proteinExistence type="predicted"/>
<evidence type="ECO:0008006" key="3">
    <source>
        <dbReference type="Google" id="ProtNLM"/>
    </source>
</evidence>
<dbReference type="EMBL" id="BAAAHU010000019">
    <property type="protein sequence ID" value="GAA1009006.1"/>
    <property type="molecule type" value="Genomic_DNA"/>
</dbReference>
<protein>
    <recommendedName>
        <fullName evidence="3">DUF4259 domain-containing protein</fullName>
    </recommendedName>
</protein>
<keyword evidence="2" id="KW-1185">Reference proteome</keyword>
<name>A0ABP4DJJ1_9ACTN</name>
<comment type="caution">
    <text evidence="1">The sequence shown here is derived from an EMBL/GenBank/DDBJ whole genome shotgun (WGS) entry which is preliminary data.</text>
</comment>
<organism evidence="1 2">
    <name type="scientific">Streptomyces thermogriseus</name>
    <dbReference type="NCBI Taxonomy" id="75292"/>
    <lineage>
        <taxon>Bacteria</taxon>
        <taxon>Bacillati</taxon>
        <taxon>Actinomycetota</taxon>
        <taxon>Actinomycetes</taxon>
        <taxon>Kitasatosporales</taxon>
        <taxon>Streptomycetaceae</taxon>
        <taxon>Streptomyces</taxon>
    </lineage>
</organism>
<dbReference type="Proteomes" id="UP001501072">
    <property type="component" value="Unassembled WGS sequence"/>
</dbReference>
<gene>
    <name evidence="1" type="ORF">GCM10009564_23070</name>
</gene>
<evidence type="ECO:0000313" key="1">
    <source>
        <dbReference type="EMBL" id="GAA1009006.1"/>
    </source>
</evidence>
<dbReference type="InterPro" id="IPR025355">
    <property type="entry name" value="DUF4259"/>
</dbReference>
<dbReference type="Pfam" id="PF14078">
    <property type="entry name" value="DUF4259"/>
    <property type="match status" value="1"/>
</dbReference>
<accession>A0ABP4DJJ1</accession>
<evidence type="ECO:0000313" key="2">
    <source>
        <dbReference type="Proteomes" id="UP001501072"/>
    </source>
</evidence>
<reference evidence="2" key="1">
    <citation type="journal article" date="2019" name="Int. J. Syst. Evol. Microbiol.">
        <title>The Global Catalogue of Microorganisms (GCM) 10K type strain sequencing project: providing services to taxonomists for standard genome sequencing and annotation.</title>
        <authorList>
            <consortium name="The Broad Institute Genomics Platform"/>
            <consortium name="The Broad Institute Genome Sequencing Center for Infectious Disease"/>
            <person name="Wu L."/>
            <person name="Ma J."/>
        </authorList>
    </citation>
    <scope>NUCLEOTIDE SEQUENCE [LARGE SCALE GENOMIC DNA]</scope>
    <source>
        <strain evidence="2">JCM 11269</strain>
    </source>
</reference>
<dbReference type="RefSeq" id="WP_346072866.1">
    <property type="nucleotide sequence ID" value="NZ_BAAAHU010000019.1"/>
</dbReference>
<sequence>MGTWGTGPFDNDAAADFADALDDAEPEEREALIRGVLTRTVNATGWLIEEQEAVAAAALVAAQCPGGDLVDTADGPEEPMPVFSDDLRELADKALARIMSDETGSASNWVDPEDGKQWQADLNRLRAVLAPPESSIPLFHVEP</sequence>